<keyword evidence="1" id="KW-0547">Nucleotide-binding</keyword>
<dbReference type="EMBL" id="CP003923">
    <property type="protein sequence ID" value="AIC96502.1"/>
    <property type="molecule type" value="Genomic_DNA"/>
</dbReference>
<sequence length="589" mass="67786">MGLKKVKRPIISMENINEEAFNNGSSSEKSKKYYSGSFDSEFLSRHSIGSIRLLTSSTTIKNLLSNHLDSQKIDLLLAGVNQVAKEESEAFFQALLKVSSNLTKIEIMKLYRESEPIVTNLPDTLIKELSEVYEVGTAEERGFLYDEKHLNYTFNANVFAEHFLKRCYVQSEESGLLFLYSNTGVYKSLNEIELGRVIREIMHEGRSYSWKSHYETEAYKALLRAAPSVKEMNVHRKYINVKNGMFNLDTYELSPHSPDLLSTVQIPIEYDPKKDCSKFDQFLKDITSDDQELVRVHQELFGYWLTGETRAEKAVYYYGSGANGKSVMAGILTELVGEKNVSSVPLSEFGQQFGMASIIGKTLNISAENEMGGKALRTENFKAIVSGDPITINIKYRPAISYKPHCRLLFLVNSLPDSLDVTEGYFRKLMIIPFRRTFRGSEKDVTLSKHLKEELPGILNWAILGLKRLRANQYQFSNSQLIQDLHEGYYSEQNPVADFFDDHVTVNLRERTKQADFYKHYIQWLDLQGIDDKGTRSRQLFWRNFKIVLEARNIPYTRKKVQGTMYYEGLQLKPFDNQNYFLNNGNLPF</sequence>
<accession>A0A060M219</accession>
<dbReference type="PANTHER" id="PTHR35372:SF2">
    <property type="entry name" value="SF3 HELICASE DOMAIN-CONTAINING PROTEIN"/>
    <property type="match status" value="1"/>
</dbReference>
<dbReference type="RefSeq" id="WP_051667702.1">
    <property type="nucleotide sequence ID" value="NZ_CP003923.1"/>
</dbReference>
<dbReference type="InterPro" id="IPR014818">
    <property type="entry name" value="Phage/plasmid_primase_P4_C"/>
</dbReference>
<dbReference type="GO" id="GO:0005524">
    <property type="term" value="F:ATP binding"/>
    <property type="evidence" value="ECO:0007669"/>
    <property type="project" value="UniProtKB-KW"/>
</dbReference>
<dbReference type="InterPro" id="IPR045455">
    <property type="entry name" value="NrS-1_pol-like_helicase"/>
</dbReference>
<dbReference type="HOGENOM" id="CLU_031269_0_0_9"/>
<dbReference type="GO" id="GO:0016787">
    <property type="term" value="F:hydrolase activity"/>
    <property type="evidence" value="ECO:0007669"/>
    <property type="project" value="UniProtKB-KW"/>
</dbReference>
<name>A0A060M219_9BACI</name>
<dbReference type="SUPFAM" id="SSF52540">
    <property type="entry name" value="P-loop containing nucleoside triphosphate hydrolases"/>
    <property type="match status" value="1"/>
</dbReference>
<dbReference type="InterPro" id="IPR051620">
    <property type="entry name" value="ORF904-like_C"/>
</dbReference>
<protein>
    <submittedName>
        <fullName evidence="5">p4-specific DNA primase</fullName>
    </submittedName>
</protein>
<dbReference type="Gene3D" id="3.40.50.300">
    <property type="entry name" value="P-loop containing nucleotide triphosphate hydrolases"/>
    <property type="match status" value="1"/>
</dbReference>
<evidence type="ECO:0000313" key="5">
    <source>
        <dbReference type="EMBL" id="AIC96502.1"/>
    </source>
</evidence>
<reference evidence="5 6" key="1">
    <citation type="journal article" date="2014" name="Gene">
        <title>A comparative genomic analysis of the alkalitolerant soil bacterium Bacillus lehensis G1.</title>
        <authorList>
            <person name="Noor Y.M."/>
            <person name="Samsulrizal N.H."/>
            <person name="Jema'on N.A."/>
            <person name="Low K.O."/>
            <person name="Ramli A.N."/>
            <person name="Alias N.I."/>
            <person name="Damis S.I."/>
            <person name="Fuzi S.F."/>
            <person name="Isa M.N."/>
            <person name="Murad A.M."/>
            <person name="Raih M.F."/>
            <person name="Bakar F.D."/>
            <person name="Najimudin N."/>
            <person name="Mahadi N.M."/>
            <person name="Illias R.M."/>
        </authorList>
    </citation>
    <scope>NUCLEOTIDE SEQUENCE [LARGE SCALE GENOMIC DNA]</scope>
    <source>
        <strain evidence="5 6">G1</strain>
    </source>
</reference>
<evidence type="ECO:0000259" key="4">
    <source>
        <dbReference type="PROSITE" id="PS51206"/>
    </source>
</evidence>
<dbReference type="Proteomes" id="UP000027142">
    <property type="component" value="Chromosome"/>
</dbReference>
<gene>
    <name evidence="5" type="ORF">BleG1_3955</name>
</gene>
<evidence type="ECO:0000256" key="1">
    <source>
        <dbReference type="ARBA" id="ARBA00022741"/>
    </source>
</evidence>
<dbReference type="NCBIfam" id="TIGR01613">
    <property type="entry name" value="primase_Cterm"/>
    <property type="match status" value="1"/>
</dbReference>
<dbReference type="InterPro" id="IPR006500">
    <property type="entry name" value="Helicase_put_C_phage/plasmid"/>
</dbReference>
<dbReference type="Pfam" id="PF19263">
    <property type="entry name" value="DUF5906"/>
    <property type="match status" value="1"/>
</dbReference>
<dbReference type="InterPro" id="IPR027417">
    <property type="entry name" value="P-loop_NTPase"/>
</dbReference>
<evidence type="ECO:0000256" key="3">
    <source>
        <dbReference type="ARBA" id="ARBA00022840"/>
    </source>
</evidence>
<dbReference type="SMART" id="SM00885">
    <property type="entry name" value="D5_N"/>
    <property type="match status" value="1"/>
</dbReference>
<dbReference type="PANTHER" id="PTHR35372">
    <property type="entry name" value="ATP BINDING PROTEIN-RELATED"/>
    <property type="match status" value="1"/>
</dbReference>
<keyword evidence="2" id="KW-0378">Hydrolase</keyword>
<dbReference type="PROSITE" id="PS51206">
    <property type="entry name" value="SF3_HELICASE_1"/>
    <property type="match status" value="1"/>
</dbReference>
<evidence type="ECO:0000313" key="6">
    <source>
        <dbReference type="Proteomes" id="UP000027142"/>
    </source>
</evidence>
<feature type="domain" description="SF3 helicase" evidence="4">
    <location>
        <begin position="292"/>
        <end position="447"/>
    </location>
</feature>
<organism evidence="5 6">
    <name type="scientific">Shouchella lehensis G1</name>
    <dbReference type="NCBI Taxonomy" id="1246626"/>
    <lineage>
        <taxon>Bacteria</taxon>
        <taxon>Bacillati</taxon>
        <taxon>Bacillota</taxon>
        <taxon>Bacilli</taxon>
        <taxon>Bacillales</taxon>
        <taxon>Bacillaceae</taxon>
        <taxon>Shouchella</taxon>
    </lineage>
</organism>
<dbReference type="eggNOG" id="COG3378">
    <property type="taxonomic scope" value="Bacteria"/>
</dbReference>
<dbReference type="AlphaFoldDB" id="A0A060M219"/>
<evidence type="ECO:0000256" key="2">
    <source>
        <dbReference type="ARBA" id="ARBA00022801"/>
    </source>
</evidence>
<dbReference type="STRING" id="1246626.BleG1_3955"/>
<dbReference type="OrthoDB" id="9763644at2"/>
<dbReference type="KEGG" id="ble:BleG1_3955"/>
<dbReference type="PATRIC" id="fig|1246626.3.peg.3951"/>
<keyword evidence="6" id="KW-1185">Reference proteome</keyword>
<keyword evidence="3" id="KW-0067">ATP-binding</keyword>
<proteinExistence type="predicted"/>
<dbReference type="Pfam" id="PF08706">
    <property type="entry name" value="D5_N"/>
    <property type="match status" value="1"/>
</dbReference>
<dbReference type="InterPro" id="IPR014015">
    <property type="entry name" value="Helicase_SF3_DNA-vir"/>
</dbReference>